<evidence type="ECO:0000313" key="2">
    <source>
        <dbReference type="Proteomes" id="UP001372834"/>
    </source>
</evidence>
<organism evidence="1 2">
    <name type="scientific">Polyplax serrata</name>
    <name type="common">Common mouse louse</name>
    <dbReference type="NCBI Taxonomy" id="468196"/>
    <lineage>
        <taxon>Eukaryota</taxon>
        <taxon>Metazoa</taxon>
        <taxon>Ecdysozoa</taxon>
        <taxon>Arthropoda</taxon>
        <taxon>Hexapoda</taxon>
        <taxon>Insecta</taxon>
        <taxon>Pterygota</taxon>
        <taxon>Neoptera</taxon>
        <taxon>Paraneoptera</taxon>
        <taxon>Psocodea</taxon>
        <taxon>Troctomorpha</taxon>
        <taxon>Phthiraptera</taxon>
        <taxon>Anoplura</taxon>
        <taxon>Polyplacidae</taxon>
        <taxon>Polyplax</taxon>
    </lineage>
</organism>
<evidence type="ECO:0000313" key="1">
    <source>
        <dbReference type="EMBL" id="KAK6625044.1"/>
    </source>
</evidence>
<proteinExistence type="predicted"/>
<gene>
    <name evidence="1" type="ORF">RUM43_005335</name>
</gene>
<dbReference type="Proteomes" id="UP001372834">
    <property type="component" value="Unassembled WGS sequence"/>
</dbReference>
<name>A0AAN8S8L7_POLSC</name>
<protein>
    <submittedName>
        <fullName evidence="1">Uncharacterized protein</fullName>
    </submittedName>
</protein>
<reference evidence="1 2" key="1">
    <citation type="submission" date="2023-10" db="EMBL/GenBank/DDBJ databases">
        <title>Genomes of two closely related lineages of the louse Polyplax serrata with different host specificities.</title>
        <authorList>
            <person name="Martinu J."/>
            <person name="Tarabai H."/>
            <person name="Stefka J."/>
            <person name="Hypsa V."/>
        </authorList>
    </citation>
    <scope>NUCLEOTIDE SEQUENCE [LARGE SCALE GENOMIC DNA]</scope>
    <source>
        <strain evidence="1">HR10_N</strain>
    </source>
</reference>
<comment type="caution">
    <text evidence="1">The sequence shown here is derived from an EMBL/GenBank/DDBJ whole genome shotgun (WGS) entry which is preliminary data.</text>
</comment>
<dbReference type="AlphaFoldDB" id="A0AAN8S8L7"/>
<dbReference type="EMBL" id="JAWJWE010000037">
    <property type="protein sequence ID" value="KAK6625044.1"/>
    <property type="molecule type" value="Genomic_DNA"/>
</dbReference>
<sequence>MGVKIIKVLNLKCITDHELSEFITVRSAFDAYMTHFIHICSGRFMTRCKPMCLALLLMRVVFLNVYVHKYIHFEYENTSNSPNIIVFVLEMGPDGFLIDLGKYYIQDMFNNLSTSFKCQ</sequence>
<accession>A0AAN8S8L7</accession>